<evidence type="ECO:0000256" key="3">
    <source>
        <dbReference type="ARBA" id="ARBA00022448"/>
    </source>
</evidence>
<keyword evidence="7" id="KW-0066">ATP synthesis</keyword>
<evidence type="ECO:0000256" key="7">
    <source>
        <dbReference type="ARBA" id="ARBA00023310"/>
    </source>
</evidence>
<dbReference type="NCBIfam" id="TIGR01145">
    <property type="entry name" value="ATP_synt_delta"/>
    <property type="match status" value="1"/>
</dbReference>
<accession>C1E627</accession>
<keyword evidence="4" id="KW-0375">Hydrogen ion transport</keyword>
<dbReference type="Gene3D" id="1.10.520.20">
    <property type="entry name" value="N-terminal domain of the delta subunit of the F1F0-ATP synthase"/>
    <property type="match status" value="1"/>
</dbReference>
<organism evidence="8 9">
    <name type="scientific">Micromonas commoda (strain RCC299 / NOUM17 / CCMP2709)</name>
    <name type="common">Picoplanktonic green alga</name>
    <dbReference type="NCBI Taxonomy" id="296587"/>
    <lineage>
        <taxon>Eukaryota</taxon>
        <taxon>Viridiplantae</taxon>
        <taxon>Chlorophyta</taxon>
        <taxon>Mamiellophyceae</taxon>
        <taxon>Mamiellales</taxon>
        <taxon>Mamiellaceae</taxon>
        <taxon>Micromonas</taxon>
    </lineage>
</organism>
<reference evidence="8 9" key="1">
    <citation type="journal article" date="2009" name="Science">
        <title>Green evolution and dynamic adaptations revealed by genomes of the marine picoeukaryotes Micromonas.</title>
        <authorList>
            <person name="Worden A.Z."/>
            <person name="Lee J.H."/>
            <person name="Mock T."/>
            <person name="Rouze P."/>
            <person name="Simmons M.P."/>
            <person name="Aerts A.L."/>
            <person name="Allen A.E."/>
            <person name="Cuvelier M.L."/>
            <person name="Derelle E."/>
            <person name="Everett M.V."/>
            <person name="Foulon E."/>
            <person name="Grimwood J."/>
            <person name="Gundlach H."/>
            <person name="Henrissat B."/>
            <person name="Napoli C."/>
            <person name="McDonald S.M."/>
            <person name="Parker M.S."/>
            <person name="Rombauts S."/>
            <person name="Salamov A."/>
            <person name="Von Dassow P."/>
            <person name="Badger J.H."/>
            <person name="Coutinho P.M."/>
            <person name="Demir E."/>
            <person name="Dubchak I."/>
            <person name="Gentemann C."/>
            <person name="Eikrem W."/>
            <person name="Gready J.E."/>
            <person name="John U."/>
            <person name="Lanier W."/>
            <person name="Lindquist E.A."/>
            <person name="Lucas S."/>
            <person name="Mayer K.F."/>
            <person name="Moreau H."/>
            <person name="Not F."/>
            <person name="Otillar R."/>
            <person name="Panaud O."/>
            <person name="Pangilinan J."/>
            <person name="Paulsen I."/>
            <person name="Piegu B."/>
            <person name="Poliakov A."/>
            <person name="Robbens S."/>
            <person name="Schmutz J."/>
            <person name="Toulza E."/>
            <person name="Wyss T."/>
            <person name="Zelensky A."/>
            <person name="Zhou K."/>
            <person name="Armbrust E.V."/>
            <person name="Bhattacharya D."/>
            <person name="Goodenough U.W."/>
            <person name="Van de Peer Y."/>
            <person name="Grigoriev I.V."/>
        </authorList>
    </citation>
    <scope>NUCLEOTIDE SEQUENCE [LARGE SCALE GENOMIC DNA]</scope>
    <source>
        <strain evidence="9">RCC299 / NOUM17</strain>
    </source>
</reference>
<evidence type="ECO:0000256" key="5">
    <source>
        <dbReference type="ARBA" id="ARBA00023065"/>
    </source>
</evidence>
<feature type="non-terminal residue" evidence="8">
    <location>
        <position position="1"/>
    </location>
</feature>
<dbReference type="PRINTS" id="PR00125">
    <property type="entry name" value="ATPASEDELTA"/>
</dbReference>
<evidence type="ECO:0000256" key="1">
    <source>
        <dbReference type="ARBA" id="ARBA00004370"/>
    </source>
</evidence>
<dbReference type="InterPro" id="IPR000711">
    <property type="entry name" value="ATPase_OSCP/dsu"/>
</dbReference>
<dbReference type="AlphaFoldDB" id="C1E627"/>
<dbReference type="OMA" id="VTTNWIN"/>
<dbReference type="SUPFAM" id="SSF47928">
    <property type="entry name" value="N-terminal domain of the delta subunit of the F1F0-ATP synthase"/>
    <property type="match status" value="1"/>
</dbReference>
<evidence type="ECO:0000313" key="8">
    <source>
        <dbReference type="EMBL" id="ACO63737.1"/>
    </source>
</evidence>
<dbReference type="GeneID" id="8243384"/>
<dbReference type="eggNOG" id="KOG1662">
    <property type="taxonomic scope" value="Eukaryota"/>
</dbReference>
<proteinExistence type="inferred from homology"/>
<dbReference type="RefSeq" id="XP_002502479.1">
    <property type="nucleotide sequence ID" value="XM_002502433.1"/>
</dbReference>
<evidence type="ECO:0000256" key="2">
    <source>
        <dbReference type="ARBA" id="ARBA00007046"/>
    </source>
</evidence>
<dbReference type="KEGG" id="mis:MICPUN_81610"/>
<dbReference type="HAMAP" id="MF_01416">
    <property type="entry name" value="ATP_synth_delta_bact"/>
    <property type="match status" value="1"/>
</dbReference>
<keyword evidence="5" id="KW-0406">Ion transport</keyword>
<evidence type="ECO:0000256" key="6">
    <source>
        <dbReference type="ARBA" id="ARBA00023136"/>
    </source>
</evidence>
<dbReference type="FunCoup" id="C1E627">
    <property type="interactions" value="1602"/>
</dbReference>
<comment type="similarity">
    <text evidence="2">Belongs to the ATPase delta chain family.</text>
</comment>
<dbReference type="Pfam" id="PF00213">
    <property type="entry name" value="OSCP"/>
    <property type="match status" value="1"/>
</dbReference>
<dbReference type="InterPro" id="IPR026015">
    <property type="entry name" value="ATP_synth_OSCP/delta_N_sf"/>
</dbReference>
<dbReference type="GO" id="GO:0016020">
    <property type="term" value="C:membrane"/>
    <property type="evidence" value="ECO:0007669"/>
    <property type="project" value="UniProtKB-SubCell"/>
</dbReference>
<gene>
    <name evidence="8" type="ORF">MICPUN_81610</name>
</gene>
<keyword evidence="3" id="KW-0813">Transport</keyword>
<comment type="subcellular location">
    <subcellularLocation>
        <location evidence="1">Membrane</location>
    </subcellularLocation>
</comment>
<dbReference type="Proteomes" id="UP000002009">
    <property type="component" value="Chromosome 5"/>
</dbReference>
<dbReference type="GO" id="GO:0046933">
    <property type="term" value="F:proton-transporting ATP synthase activity, rotational mechanism"/>
    <property type="evidence" value="ECO:0007669"/>
    <property type="project" value="InterPro"/>
</dbReference>
<keyword evidence="9" id="KW-1185">Reference proteome</keyword>
<keyword evidence="6" id="KW-0472">Membrane</keyword>
<dbReference type="InParanoid" id="C1E627"/>
<name>C1E627_MICCC</name>
<sequence length="184" mass="19910">PLNLFGLPARYAAALYTAGSKAGNLATVQAEFKTVIDAANADKKFKVFLEDPTMPKAKKVKALSDFCDGAKFAPITKSFLVVVAENGRLDQNQKIYDALEEYTLAAAGQKKATVTSAQPLTPEQLKDLTAKLRGHVDAGEDLKIETKVDPKLVGGFTVAMGEDFFDLSLMSRIRAMEQELAKPV</sequence>
<dbReference type="PANTHER" id="PTHR11910">
    <property type="entry name" value="ATP SYNTHASE DELTA CHAIN"/>
    <property type="match status" value="1"/>
</dbReference>
<evidence type="ECO:0000256" key="4">
    <source>
        <dbReference type="ARBA" id="ARBA00022781"/>
    </source>
</evidence>
<protein>
    <submittedName>
        <fullName evidence="8">H+-or Na+-translocating f-type, v-type and A-type ATPase superfamily</fullName>
    </submittedName>
</protein>
<dbReference type="OrthoDB" id="496179at2759"/>
<dbReference type="STRING" id="296587.C1E627"/>
<dbReference type="EMBL" id="CP001326">
    <property type="protein sequence ID" value="ACO63737.1"/>
    <property type="molecule type" value="Genomic_DNA"/>
</dbReference>
<evidence type="ECO:0000313" key="9">
    <source>
        <dbReference type="Proteomes" id="UP000002009"/>
    </source>
</evidence>